<accession>E9D5B9</accession>
<dbReference type="VEuPathDB" id="FungiDB:CPSG_04799"/>
<organism evidence="2">
    <name type="scientific">Coccidioides posadasii (strain RMSCC 757 / Silveira)</name>
    <name type="common">Valley fever fungus</name>
    <dbReference type="NCBI Taxonomy" id="443226"/>
    <lineage>
        <taxon>Eukaryota</taxon>
        <taxon>Fungi</taxon>
        <taxon>Dikarya</taxon>
        <taxon>Ascomycota</taxon>
        <taxon>Pezizomycotina</taxon>
        <taxon>Eurotiomycetes</taxon>
        <taxon>Eurotiomycetidae</taxon>
        <taxon>Onygenales</taxon>
        <taxon>Onygenaceae</taxon>
        <taxon>Coccidioides</taxon>
    </lineage>
</organism>
<keyword evidence="2" id="KW-1185">Reference proteome</keyword>
<dbReference type="Proteomes" id="UP000002497">
    <property type="component" value="Unassembled WGS sequence"/>
</dbReference>
<dbReference type="AlphaFoldDB" id="E9D5B9"/>
<dbReference type="HOGENOM" id="CLU_1390105_0_0_1"/>
<reference evidence="2" key="2">
    <citation type="submission" date="2010-03" db="EMBL/GenBank/DDBJ databases">
        <title>The genome sequence of Coccidioides posadasii strain Silveira.</title>
        <authorList>
            <consortium name="The Broad Institute Genome Sequencing Center for Infectious Disease"/>
            <person name="Neafsey D."/>
            <person name="Orbach M."/>
            <person name="Henn M.R."/>
            <person name="Cole G.T."/>
            <person name="Galgiani J."/>
            <person name="Gardner M.J."/>
            <person name="Kirkland T.N."/>
            <person name="Taylor J.W."/>
            <person name="Young S.K."/>
            <person name="Zeng Q."/>
            <person name="Koehrsen M."/>
            <person name="Alvarado L."/>
            <person name="Berlin A."/>
            <person name="Borenstein D."/>
            <person name="Chapman S.B."/>
            <person name="Chen Z."/>
            <person name="Engels R."/>
            <person name="Freedman E."/>
            <person name="Gellesch M."/>
            <person name="Goldberg J."/>
            <person name="Griggs A."/>
            <person name="Gujja S."/>
            <person name="Heilman E."/>
            <person name="Heiman D."/>
            <person name="Howarth C."/>
            <person name="Jen D."/>
            <person name="Larson L."/>
            <person name="Mehta T."/>
            <person name="Neiman D."/>
            <person name="Park D."/>
            <person name="Pearson M."/>
            <person name="Richards J."/>
            <person name="Roberts A."/>
            <person name="Saif S."/>
            <person name="Shea T."/>
            <person name="Shenoy N."/>
            <person name="Sisk P."/>
            <person name="Stolte C."/>
            <person name="Sykes S."/>
            <person name="Walk T."/>
            <person name="White J."/>
            <person name="Yandava C."/>
            <person name="Haas B."/>
            <person name="Nusbaum C."/>
            <person name="Birren B."/>
        </authorList>
    </citation>
    <scope>NUCLEOTIDE SEQUENCE [LARGE SCALE GENOMIC DNA]</scope>
    <source>
        <strain evidence="2">RMSCC 757 / Silveira</strain>
    </source>
</reference>
<dbReference type="EMBL" id="GL636492">
    <property type="protein sequence ID" value="EFW18113.1"/>
    <property type="molecule type" value="Genomic_DNA"/>
</dbReference>
<proteinExistence type="predicted"/>
<name>E9D5B9_COCPS</name>
<gene>
    <name evidence="1" type="ORF">CPSG_04799</name>
</gene>
<evidence type="ECO:0000313" key="2">
    <source>
        <dbReference type="Proteomes" id="UP000002497"/>
    </source>
</evidence>
<protein>
    <submittedName>
        <fullName evidence="1">Uncharacterized protein</fullName>
    </submittedName>
</protein>
<evidence type="ECO:0000313" key="1">
    <source>
        <dbReference type="EMBL" id="EFW18113.1"/>
    </source>
</evidence>
<reference evidence="2" key="1">
    <citation type="journal article" date="2010" name="Genome Res.">
        <title>Population genomic sequencing of Coccidioides fungi reveals recent hybridization and transposon control.</title>
        <authorList>
            <person name="Neafsey D.E."/>
            <person name="Barker B.M."/>
            <person name="Sharpton T.J."/>
            <person name="Stajich J.E."/>
            <person name="Park D.J."/>
            <person name="Whiston E."/>
            <person name="Hung C.-Y."/>
            <person name="McMahan C."/>
            <person name="White J."/>
            <person name="Sykes S."/>
            <person name="Heiman D."/>
            <person name="Young S."/>
            <person name="Zeng Q."/>
            <person name="Abouelleil A."/>
            <person name="Aftuck L."/>
            <person name="Bessette D."/>
            <person name="Brown A."/>
            <person name="FitzGerald M."/>
            <person name="Lui A."/>
            <person name="Macdonald J.P."/>
            <person name="Priest M."/>
            <person name="Orbach M.J."/>
            <person name="Galgiani J.N."/>
            <person name="Kirkland T.N."/>
            <person name="Cole G.T."/>
            <person name="Birren B.W."/>
            <person name="Henn M.R."/>
            <person name="Taylor J.W."/>
            <person name="Rounsley S.D."/>
        </authorList>
    </citation>
    <scope>NUCLEOTIDE SEQUENCE [LARGE SCALE GENOMIC DNA]</scope>
    <source>
        <strain evidence="2">RMSCC 757 / Silveira</strain>
    </source>
</reference>
<sequence length="196" mass="21485">MPAAHHQPFHRQATELKHAHCRRLSVWTTLLAVRTEFYICSTPAVAQTKNVDCRGTGLITRSRNLTGSSTNGLGDYPSGIDKGGLDKVGSPGHYKCGTRGIGLDRGSGTGPGTNAALVQKPFQTWRREQISNCRQPVGMTGVTEGCIEKMDEWMDMPFPITLSRQPDNWEVVEIACEAGGASMQARELSWAKRRSK</sequence>